<dbReference type="SUPFAM" id="SSF53300">
    <property type="entry name" value="vWA-like"/>
    <property type="match status" value="1"/>
</dbReference>
<keyword evidence="4" id="KW-1185">Reference proteome</keyword>
<dbReference type="InParanoid" id="H2ZBS5"/>
<dbReference type="SMART" id="SM00327">
    <property type="entry name" value="VWA"/>
    <property type="match status" value="1"/>
</dbReference>
<evidence type="ECO:0000259" key="2">
    <source>
        <dbReference type="PROSITE" id="PS50234"/>
    </source>
</evidence>
<dbReference type="Pfam" id="PF00092">
    <property type="entry name" value="VWA"/>
    <property type="match status" value="1"/>
</dbReference>
<dbReference type="AlphaFoldDB" id="H2ZBS5"/>
<dbReference type="PANTHER" id="PTHR24020:SF84">
    <property type="entry name" value="VWFA DOMAIN-CONTAINING PROTEIN"/>
    <property type="match status" value="1"/>
</dbReference>
<dbReference type="PANTHER" id="PTHR24020">
    <property type="entry name" value="COLLAGEN ALPHA"/>
    <property type="match status" value="1"/>
</dbReference>
<dbReference type="Ensembl" id="ENSCSAVT00000015214.1">
    <property type="protein sequence ID" value="ENSCSAVP00000015040.1"/>
    <property type="gene ID" value="ENSCSAVG00000008816.1"/>
</dbReference>
<evidence type="ECO:0000313" key="4">
    <source>
        <dbReference type="Proteomes" id="UP000007875"/>
    </source>
</evidence>
<dbReference type="PROSITE" id="PS50234">
    <property type="entry name" value="VWFA"/>
    <property type="match status" value="1"/>
</dbReference>
<dbReference type="InterPro" id="IPR036465">
    <property type="entry name" value="vWFA_dom_sf"/>
</dbReference>
<evidence type="ECO:0000256" key="1">
    <source>
        <dbReference type="SAM" id="SignalP"/>
    </source>
</evidence>
<dbReference type="STRING" id="51511.ENSCSAVP00000015040"/>
<feature type="chain" id="PRO_5003579123" description="VWFA domain-containing protein" evidence="1">
    <location>
        <begin position="19"/>
        <end position="280"/>
    </location>
</feature>
<dbReference type="Gene3D" id="3.40.50.410">
    <property type="entry name" value="von Willebrand factor, type A domain"/>
    <property type="match status" value="1"/>
</dbReference>
<organism evidence="3 4">
    <name type="scientific">Ciona savignyi</name>
    <name type="common">Pacific transparent sea squirt</name>
    <dbReference type="NCBI Taxonomy" id="51511"/>
    <lineage>
        <taxon>Eukaryota</taxon>
        <taxon>Metazoa</taxon>
        <taxon>Chordata</taxon>
        <taxon>Tunicata</taxon>
        <taxon>Ascidiacea</taxon>
        <taxon>Phlebobranchia</taxon>
        <taxon>Cionidae</taxon>
        <taxon>Ciona</taxon>
    </lineage>
</organism>
<dbReference type="InterPro" id="IPR050525">
    <property type="entry name" value="ECM_Assembly_Org"/>
</dbReference>
<dbReference type="InterPro" id="IPR002035">
    <property type="entry name" value="VWF_A"/>
</dbReference>
<accession>H2ZBS5</accession>
<dbReference type="Proteomes" id="UP000007875">
    <property type="component" value="Unassembled WGS sequence"/>
</dbReference>
<proteinExistence type="predicted"/>
<reference evidence="3" key="2">
    <citation type="submission" date="2025-08" db="UniProtKB">
        <authorList>
            <consortium name="Ensembl"/>
        </authorList>
    </citation>
    <scope>IDENTIFICATION</scope>
</reference>
<evidence type="ECO:0000313" key="3">
    <source>
        <dbReference type="Ensembl" id="ENSCSAVP00000015040.1"/>
    </source>
</evidence>
<feature type="domain" description="VWFA" evidence="2">
    <location>
        <begin position="73"/>
        <end position="236"/>
    </location>
</feature>
<reference evidence="3" key="3">
    <citation type="submission" date="2025-09" db="UniProtKB">
        <authorList>
            <consortium name="Ensembl"/>
        </authorList>
    </citation>
    <scope>IDENTIFICATION</scope>
</reference>
<sequence length="280" mass="30768">MKVFLAVISLMVLMQTDATGKRHKMRTHVRNVQGDDPLLEVEPIPPDTMIGPCSCQCCENAPEPLVAPKCANDIIVAVDSSACFRDHHSKMMRFLRRLVRKIGRTPNIQYGGDETRLGLMQFSSDILFPLHLSSFEDYTNPSTRKGLMNGIDEAISSLGFLGEGSFLNKALNATVSHFQNEPRPQALLDQISPTTPRPVVILMTNGKSHPSVTMDDIELSIAGLQAAGVTVIPISVTRECHGVQNEVWNEGLCPDTIILNKLAKVGRGDSSTFMEMKSHD</sequence>
<reference evidence="4" key="1">
    <citation type="submission" date="2003-08" db="EMBL/GenBank/DDBJ databases">
        <authorList>
            <person name="Birren B."/>
            <person name="Nusbaum C."/>
            <person name="Abebe A."/>
            <person name="Abouelleil A."/>
            <person name="Adekoya E."/>
            <person name="Ait-zahra M."/>
            <person name="Allen N."/>
            <person name="Allen T."/>
            <person name="An P."/>
            <person name="Anderson M."/>
            <person name="Anderson S."/>
            <person name="Arachchi H."/>
            <person name="Armbruster J."/>
            <person name="Bachantsang P."/>
            <person name="Baldwin J."/>
            <person name="Barry A."/>
            <person name="Bayul T."/>
            <person name="Blitshsteyn B."/>
            <person name="Bloom T."/>
            <person name="Blye J."/>
            <person name="Boguslavskiy L."/>
            <person name="Borowsky M."/>
            <person name="Boukhgalter B."/>
            <person name="Brunache A."/>
            <person name="Butler J."/>
            <person name="Calixte N."/>
            <person name="Calvo S."/>
            <person name="Camarata J."/>
            <person name="Campo K."/>
            <person name="Chang J."/>
            <person name="Cheshatsang Y."/>
            <person name="Citroen M."/>
            <person name="Collymore A."/>
            <person name="Considine T."/>
            <person name="Cook A."/>
            <person name="Cooke P."/>
            <person name="Corum B."/>
            <person name="Cuomo C."/>
            <person name="David R."/>
            <person name="Dawoe T."/>
            <person name="Degray S."/>
            <person name="Dodge S."/>
            <person name="Dooley K."/>
            <person name="Dorje P."/>
            <person name="Dorjee K."/>
            <person name="Dorris L."/>
            <person name="Duffey N."/>
            <person name="Dupes A."/>
            <person name="Elkins T."/>
            <person name="Engels R."/>
            <person name="Erickson J."/>
            <person name="Farina A."/>
            <person name="Faro S."/>
            <person name="Ferreira P."/>
            <person name="Fischer H."/>
            <person name="Fitzgerald M."/>
            <person name="Foley K."/>
            <person name="Gage D."/>
            <person name="Galagan J."/>
            <person name="Gearin G."/>
            <person name="Gnerre S."/>
            <person name="Gnirke A."/>
            <person name="Goyette A."/>
            <person name="Graham J."/>
            <person name="Grandbois E."/>
            <person name="Gyaltsen K."/>
            <person name="Hafez N."/>
            <person name="Hagopian D."/>
            <person name="Hagos B."/>
            <person name="Hall J."/>
            <person name="Hatcher B."/>
            <person name="Heller A."/>
            <person name="Higgins H."/>
            <person name="Honan T."/>
            <person name="Horn A."/>
            <person name="Houde N."/>
            <person name="Hughes L."/>
            <person name="Hulme W."/>
            <person name="Husby E."/>
            <person name="Iliev I."/>
            <person name="Jaffe D."/>
            <person name="Jones C."/>
            <person name="Kamal M."/>
            <person name="Kamat A."/>
            <person name="Kamvysselis M."/>
            <person name="Karlsson E."/>
            <person name="Kells C."/>
            <person name="Kieu A."/>
            <person name="Kisner P."/>
            <person name="Kodira C."/>
            <person name="Kulbokas E."/>
            <person name="Labutti K."/>
            <person name="Lama D."/>
            <person name="Landers T."/>
            <person name="Leger J."/>
            <person name="Levine S."/>
            <person name="Lewis D."/>
            <person name="Lewis T."/>
            <person name="Lindblad-toh K."/>
            <person name="Liu X."/>
            <person name="Lokyitsang T."/>
            <person name="Lokyitsang Y."/>
            <person name="Lucien O."/>
            <person name="Lui A."/>
            <person name="Ma L.J."/>
            <person name="Mabbitt R."/>
            <person name="Macdonald J."/>
            <person name="Maclean C."/>
            <person name="Major J."/>
            <person name="Manning J."/>
            <person name="Marabella R."/>
            <person name="Maru K."/>
            <person name="Matthews C."/>
            <person name="Mauceli E."/>
            <person name="Mccarthy M."/>
            <person name="Mcdonough S."/>
            <person name="Mcghee T."/>
            <person name="Meldrim J."/>
            <person name="Meneus L."/>
            <person name="Mesirov J."/>
            <person name="Mihalev A."/>
            <person name="Mihova T."/>
            <person name="Mikkelsen T."/>
            <person name="Mlenga V."/>
            <person name="Moru K."/>
            <person name="Mozes J."/>
            <person name="Mulrain L."/>
            <person name="Munson G."/>
            <person name="Naylor J."/>
            <person name="Newes C."/>
            <person name="Nguyen C."/>
            <person name="Nguyen N."/>
            <person name="Nguyen T."/>
            <person name="Nicol R."/>
            <person name="Nielsen C."/>
            <person name="Nizzari M."/>
            <person name="Norbu C."/>
            <person name="Norbu N."/>
            <person name="O'donnell P."/>
            <person name="Okoawo O."/>
            <person name="O'leary S."/>
            <person name="Omotosho B."/>
            <person name="O'neill K."/>
            <person name="Osman S."/>
            <person name="Parker S."/>
            <person name="Perrin D."/>
            <person name="Phunkhang P."/>
            <person name="Piqani B."/>
            <person name="Purcell S."/>
            <person name="Rachupka T."/>
            <person name="Ramasamy U."/>
            <person name="Rameau R."/>
            <person name="Ray V."/>
            <person name="Raymond C."/>
            <person name="Retta R."/>
            <person name="Richardson S."/>
            <person name="Rise C."/>
            <person name="Rodriguez J."/>
            <person name="Rogers J."/>
            <person name="Rogov P."/>
            <person name="Rutman M."/>
            <person name="Schupbach R."/>
            <person name="Seaman C."/>
            <person name="Settipalli S."/>
            <person name="Sharpe T."/>
            <person name="Sheridan J."/>
            <person name="Sherpa N."/>
            <person name="Shi J."/>
            <person name="Smirnov S."/>
            <person name="Smith C."/>
            <person name="Sougnez C."/>
            <person name="Spencer B."/>
            <person name="Stalker J."/>
            <person name="Stange-thomann N."/>
            <person name="Stavropoulos S."/>
            <person name="Stetson K."/>
            <person name="Stone C."/>
            <person name="Stone S."/>
            <person name="Stubbs M."/>
            <person name="Talamas J."/>
            <person name="Tchuinga P."/>
            <person name="Tenzing P."/>
            <person name="Tesfaye S."/>
            <person name="Theodore J."/>
            <person name="Thoulutsang Y."/>
            <person name="Topham K."/>
            <person name="Towey S."/>
            <person name="Tsamla T."/>
            <person name="Tsomo N."/>
            <person name="Vallee D."/>
            <person name="Vassiliev H."/>
            <person name="Venkataraman V."/>
            <person name="Vinson J."/>
            <person name="Vo A."/>
            <person name="Wade C."/>
            <person name="Wang S."/>
            <person name="Wangchuk T."/>
            <person name="Wangdi T."/>
            <person name="Whittaker C."/>
            <person name="Wilkinson J."/>
            <person name="Wu Y."/>
            <person name="Wyman D."/>
            <person name="Yadav S."/>
            <person name="Yang S."/>
            <person name="Yang X."/>
            <person name="Yeager S."/>
            <person name="Yee E."/>
            <person name="Young G."/>
            <person name="Zainoun J."/>
            <person name="Zembeck L."/>
            <person name="Zimmer A."/>
            <person name="Zody M."/>
            <person name="Lander E."/>
        </authorList>
    </citation>
    <scope>NUCLEOTIDE SEQUENCE [LARGE SCALE GENOMIC DNA]</scope>
</reference>
<protein>
    <recommendedName>
        <fullName evidence="2">VWFA domain-containing protein</fullName>
    </recommendedName>
</protein>
<feature type="signal peptide" evidence="1">
    <location>
        <begin position="1"/>
        <end position="18"/>
    </location>
</feature>
<dbReference type="HOGENOM" id="CLU_995797_0_0_1"/>
<keyword evidence="1" id="KW-0732">Signal</keyword>
<name>H2ZBS5_CIOSA</name>